<dbReference type="Pfam" id="PF01584">
    <property type="entry name" value="CheW"/>
    <property type="match status" value="1"/>
</dbReference>
<feature type="domain" description="CheW-like" evidence="2">
    <location>
        <begin position="86"/>
        <end position="238"/>
    </location>
</feature>
<evidence type="ECO:0000256" key="1">
    <source>
        <dbReference type="SAM" id="MobiDB-lite"/>
    </source>
</evidence>
<dbReference type="EMBL" id="UGVN01000001">
    <property type="protein sequence ID" value="SUE40051.1"/>
    <property type="molecule type" value="Genomic_DNA"/>
</dbReference>
<dbReference type="SUPFAM" id="SSF50341">
    <property type="entry name" value="CheW-like"/>
    <property type="match status" value="1"/>
</dbReference>
<organism evidence="3 4">
    <name type="scientific">Roseomonas mucosa</name>
    <dbReference type="NCBI Taxonomy" id="207340"/>
    <lineage>
        <taxon>Bacteria</taxon>
        <taxon>Pseudomonadati</taxon>
        <taxon>Pseudomonadota</taxon>
        <taxon>Alphaproteobacteria</taxon>
        <taxon>Acetobacterales</taxon>
        <taxon>Roseomonadaceae</taxon>
        <taxon>Roseomonas</taxon>
    </lineage>
</organism>
<feature type="compositionally biased region" description="Gly residues" evidence="1">
    <location>
        <begin position="197"/>
        <end position="207"/>
    </location>
</feature>
<evidence type="ECO:0000313" key="3">
    <source>
        <dbReference type="EMBL" id="SUE40051.1"/>
    </source>
</evidence>
<feature type="region of interest" description="Disordered" evidence="1">
    <location>
        <begin position="190"/>
        <end position="212"/>
    </location>
</feature>
<dbReference type="AlphaFoldDB" id="A0A379MYH6"/>
<sequence>MTNGIPERGAAPAIGPGGSAPVIGPGGSAPVIGPGGSAPTKTPLALPAVGGLSEARAARLLEERAARLAARQGRAGETGAALAPVLPPMLACALGRECYGLPLERLLAVQPATVLAGLPVMPPPLLGLFARAGQPYAVLDLAAMLGLPPAPPPAGQGAADAPAGHLLLLRGGPGRVALRVDRALGVVTPQPLAAPSGGPGDQGGAVAGRGLVPAGPLGPRERVLGLLDPDRLLQPFLSATSAAGA</sequence>
<name>A0A379MYH6_9PROT</name>
<evidence type="ECO:0000313" key="4">
    <source>
        <dbReference type="Proteomes" id="UP000254919"/>
    </source>
</evidence>
<dbReference type="SMART" id="SM00260">
    <property type="entry name" value="CheW"/>
    <property type="match status" value="1"/>
</dbReference>
<reference evidence="3 4" key="1">
    <citation type="submission" date="2018-06" db="EMBL/GenBank/DDBJ databases">
        <authorList>
            <consortium name="Pathogen Informatics"/>
            <person name="Doyle S."/>
        </authorList>
    </citation>
    <scope>NUCLEOTIDE SEQUENCE [LARGE SCALE GENOMIC DNA]</scope>
    <source>
        <strain evidence="3 4">NCTC13291</strain>
    </source>
</reference>
<accession>A0A379MYH6</accession>
<dbReference type="Proteomes" id="UP000254919">
    <property type="component" value="Unassembled WGS sequence"/>
</dbReference>
<dbReference type="PROSITE" id="PS50851">
    <property type="entry name" value="CHEW"/>
    <property type="match status" value="1"/>
</dbReference>
<dbReference type="InterPro" id="IPR002545">
    <property type="entry name" value="CheW-lke_dom"/>
</dbReference>
<gene>
    <name evidence="3" type="ORF">NCTC13291_01653</name>
</gene>
<dbReference type="GeneID" id="99632703"/>
<dbReference type="GO" id="GO:0007165">
    <property type="term" value="P:signal transduction"/>
    <property type="evidence" value="ECO:0007669"/>
    <property type="project" value="InterPro"/>
</dbReference>
<dbReference type="RefSeq" id="WP_019462184.1">
    <property type="nucleotide sequence ID" value="NZ_AP031462.1"/>
</dbReference>
<dbReference type="InterPro" id="IPR036061">
    <property type="entry name" value="CheW-like_dom_sf"/>
</dbReference>
<protein>
    <submittedName>
        <fullName evidence="3">CheW-like domain</fullName>
    </submittedName>
</protein>
<proteinExistence type="predicted"/>
<dbReference type="Gene3D" id="2.40.50.180">
    <property type="entry name" value="CheA-289, Domain 4"/>
    <property type="match status" value="1"/>
</dbReference>
<evidence type="ECO:0000259" key="2">
    <source>
        <dbReference type="PROSITE" id="PS50851"/>
    </source>
</evidence>
<dbReference type="GO" id="GO:0006935">
    <property type="term" value="P:chemotaxis"/>
    <property type="evidence" value="ECO:0007669"/>
    <property type="project" value="InterPro"/>
</dbReference>